<dbReference type="Pfam" id="PF14244">
    <property type="entry name" value="Retrotran_gag_3"/>
    <property type="match status" value="1"/>
</dbReference>
<protein>
    <recommendedName>
        <fullName evidence="1">Retrotransposon Copia-like N-terminal domain-containing protein</fullName>
    </recommendedName>
</protein>
<sequence>MTRAIPKLKGRRNFNCWRRAVVSALAERELWDYVSGRIPKPPGPAYDDVFNLSVKNYMDAEHDLSEWIKNDNKAIEQITNTVPSWMINMLNAEERKTSKAMFSGLSNRYSPKEDDHYNRVTRWTVLWWDGTSDLSKFLEEWTAALADCLDKNGSITPICQASQLAFAVRDQGSKEVDTWASAVFGRCAKDTVSPLHELLEELVEVVEKQMEREATIP</sequence>
<name>A0ABR1M6G1_9PEZI</name>
<keyword evidence="3" id="KW-1185">Reference proteome</keyword>
<dbReference type="EMBL" id="JBBPEH010000002">
    <property type="protein sequence ID" value="KAK7542721.1"/>
    <property type="molecule type" value="Genomic_DNA"/>
</dbReference>
<feature type="domain" description="Retrotransposon Copia-like N-terminal" evidence="1">
    <location>
        <begin position="8"/>
        <end position="42"/>
    </location>
</feature>
<accession>A0ABR1M6G1</accession>
<reference evidence="2 3" key="1">
    <citation type="submission" date="2024-04" db="EMBL/GenBank/DDBJ databases">
        <title>Phyllosticta paracitricarpa is synonymous to the EU quarantine fungus P. citricarpa based on phylogenomic analyses.</title>
        <authorList>
            <consortium name="Lawrence Berkeley National Laboratory"/>
            <person name="Van ingen-buijs V.A."/>
            <person name="Van westerhoven A.C."/>
            <person name="Haridas S."/>
            <person name="Skiadas P."/>
            <person name="Martin F."/>
            <person name="Groenewald J.Z."/>
            <person name="Crous P.W."/>
            <person name="Seidl M.F."/>
        </authorList>
    </citation>
    <scope>NUCLEOTIDE SEQUENCE [LARGE SCALE GENOMIC DNA]</scope>
    <source>
        <strain evidence="2 3">CPC 17464</strain>
    </source>
</reference>
<evidence type="ECO:0000313" key="2">
    <source>
        <dbReference type="EMBL" id="KAK7542721.1"/>
    </source>
</evidence>
<comment type="caution">
    <text evidence="2">The sequence shown here is derived from an EMBL/GenBank/DDBJ whole genome shotgun (WGS) entry which is preliminary data.</text>
</comment>
<gene>
    <name evidence="2" type="ORF">J3D65DRAFT_600439</name>
</gene>
<organism evidence="2 3">
    <name type="scientific">Phyllosticta citribraziliensis</name>
    <dbReference type="NCBI Taxonomy" id="989973"/>
    <lineage>
        <taxon>Eukaryota</taxon>
        <taxon>Fungi</taxon>
        <taxon>Dikarya</taxon>
        <taxon>Ascomycota</taxon>
        <taxon>Pezizomycotina</taxon>
        <taxon>Dothideomycetes</taxon>
        <taxon>Dothideomycetes incertae sedis</taxon>
        <taxon>Botryosphaeriales</taxon>
        <taxon>Phyllostictaceae</taxon>
        <taxon>Phyllosticta</taxon>
    </lineage>
</organism>
<dbReference type="Proteomes" id="UP001360953">
    <property type="component" value="Unassembled WGS sequence"/>
</dbReference>
<dbReference type="GeneID" id="92030874"/>
<evidence type="ECO:0000313" key="3">
    <source>
        <dbReference type="Proteomes" id="UP001360953"/>
    </source>
</evidence>
<dbReference type="RefSeq" id="XP_066659014.1">
    <property type="nucleotide sequence ID" value="XM_066797968.1"/>
</dbReference>
<proteinExistence type="predicted"/>
<dbReference type="InterPro" id="IPR029472">
    <property type="entry name" value="Copia-like_N"/>
</dbReference>
<evidence type="ECO:0000259" key="1">
    <source>
        <dbReference type="Pfam" id="PF14244"/>
    </source>
</evidence>